<name>A0A839STW7_9PROT</name>
<dbReference type="GO" id="GO:0005886">
    <property type="term" value="C:plasma membrane"/>
    <property type="evidence" value="ECO:0007669"/>
    <property type="project" value="UniProtKB-SubCell"/>
</dbReference>
<keyword evidence="6 10" id="KW-0573">Peptidoglycan synthesis</keyword>
<evidence type="ECO:0000256" key="10">
    <source>
        <dbReference type="HAMAP-Rule" id="MF_00033"/>
    </source>
</evidence>
<comment type="similarity">
    <text evidence="10">Belongs to the glycosyltransferase 28 family. MurG subfamily.</text>
</comment>
<feature type="binding site" evidence="10">
    <location>
        <position position="300"/>
    </location>
    <ligand>
        <name>UDP-N-acetyl-alpha-D-glucosamine</name>
        <dbReference type="ChEBI" id="CHEBI:57705"/>
    </ligand>
</feature>
<dbReference type="GO" id="GO:0071555">
    <property type="term" value="P:cell wall organization"/>
    <property type="evidence" value="ECO:0007669"/>
    <property type="project" value="UniProtKB-KW"/>
</dbReference>
<dbReference type="GO" id="GO:0005975">
    <property type="term" value="P:carbohydrate metabolic process"/>
    <property type="evidence" value="ECO:0007669"/>
    <property type="project" value="InterPro"/>
</dbReference>
<dbReference type="CDD" id="cd03785">
    <property type="entry name" value="GT28_MurG"/>
    <property type="match status" value="1"/>
</dbReference>
<evidence type="ECO:0000256" key="8">
    <source>
        <dbReference type="ARBA" id="ARBA00023306"/>
    </source>
</evidence>
<comment type="catalytic activity">
    <reaction evidence="10">
        <text>di-trans,octa-cis-undecaprenyl diphospho-N-acetyl-alpha-D-muramoyl-L-alanyl-D-glutamyl-meso-2,6-diaminopimeloyl-D-alanyl-D-alanine + UDP-N-acetyl-alpha-D-glucosamine = di-trans,octa-cis-undecaprenyl diphospho-[N-acetyl-alpha-D-glucosaminyl-(1-&gt;4)]-N-acetyl-alpha-D-muramoyl-L-alanyl-D-glutamyl-meso-2,6-diaminopimeloyl-D-alanyl-D-alanine + UDP + H(+)</text>
        <dbReference type="Rhea" id="RHEA:31227"/>
        <dbReference type="ChEBI" id="CHEBI:15378"/>
        <dbReference type="ChEBI" id="CHEBI:57705"/>
        <dbReference type="ChEBI" id="CHEBI:58223"/>
        <dbReference type="ChEBI" id="CHEBI:61387"/>
        <dbReference type="ChEBI" id="CHEBI:61388"/>
        <dbReference type="EC" id="2.4.1.227"/>
    </reaction>
</comment>
<dbReference type="RefSeq" id="WP_183415641.1">
    <property type="nucleotide sequence ID" value="NZ_JACHXA010000002.1"/>
</dbReference>
<evidence type="ECO:0000259" key="11">
    <source>
        <dbReference type="Pfam" id="PF03033"/>
    </source>
</evidence>
<keyword evidence="3 10" id="KW-0328">Glycosyltransferase</keyword>
<comment type="caution">
    <text evidence="10">Lacks conserved residue(s) required for the propagation of feature annotation.</text>
</comment>
<dbReference type="UniPathway" id="UPA00219"/>
<dbReference type="GO" id="GO:0051301">
    <property type="term" value="P:cell division"/>
    <property type="evidence" value="ECO:0007669"/>
    <property type="project" value="UniProtKB-KW"/>
</dbReference>
<dbReference type="GO" id="GO:0009252">
    <property type="term" value="P:peptidoglycan biosynthetic process"/>
    <property type="evidence" value="ECO:0007669"/>
    <property type="project" value="UniProtKB-UniRule"/>
</dbReference>
<feature type="binding site" evidence="10">
    <location>
        <position position="199"/>
    </location>
    <ligand>
        <name>UDP-N-acetyl-alpha-D-glucosamine</name>
        <dbReference type="ChEBI" id="CHEBI:57705"/>
    </ligand>
</feature>
<dbReference type="InterPro" id="IPR006009">
    <property type="entry name" value="GlcNAc_MurG"/>
</dbReference>
<evidence type="ECO:0000259" key="12">
    <source>
        <dbReference type="Pfam" id="PF04101"/>
    </source>
</evidence>
<dbReference type="GO" id="GO:0008360">
    <property type="term" value="P:regulation of cell shape"/>
    <property type="evidence" value="ECO:0007669"/>
    <property type="project" value="UniProtKB-KW"/>
</dbReference>
<keyword evidence="2 10" id="KW-0132">Cell division</keyword>
<keyword evidence="5 10" id="KW-0133">Cell shape</keyword>
<feature type="binding site" evidence="10">
    <location>
        <begin position="16"/>
        <end position="18"/>
    </location>
    <ligand>
        <name>UDP-N-acetyl-alpha-D-glucosamine</name>
        <dbReference type="ChEBI" id="CHEBI:57705"/>
    </ligand>
</feature>
<evidence type="ECO:0000256" key="9">
    <source>
        <dbReference type="ARBA" id="ARBA00023316"/>
    </source>
</evidence>
<evidence type="ECO:0000256" key="1">
    <source>
        <dbReference type="ARBA" id="ARBA00022475"/>
    </source>
</evidence>
<dbReference type="InterPro" id="IPR004276">
    <property type="entry name" value="GlycoTrans_28_N"/>
</dbReference>
<dbReference type="EMBL" id="JACHXA010000002">
    <property type="protein sequence ID" value="MBB3064846.1"/>
    <property type="molecule type" value="Genomic_DNA"/>
</dbReference>
<protein>
    <recommendedName>
        <fullName evidence="10">UDP-N-acetylglucosamine--N-acetylmuramyl-(pentapeptide) pyrophosphoryl-undecaprenol N-acetylglucosamine transferase</fullName>
        <ecNumber evidence="10">2.4.1.227</ecNumber>
    </recommendedName>
    <alternativeName>
        <fullName evidence="10">Undecaprenyl-PP-MurNAc-pentapeptide-UDPGlcNAc GlcNAc transferase</fullName>
    </alternativeName>
</protein>
<keyword evidence="14" id="KW-1185">Reference proteome</keyword>
<keyword evidence="9 10" id="KW-0961">Cell wall biogenesis/degradation</keyword>
<sequence>MSAQRQKLAVLAAGGTGGHMFPARALAEQLLGHGWRVALLTDQRGGGFGAGFEDTVETRHLRSGALAGGDFLAKAKGAFNLAIGTLQAFLYLVRRRPDAVVGFGGYASVPPVLVGGYLRCPIVLHEQNAVAGRANRFLAAKAHAIATCFEQVKGFDERESGKTVLTGNPVRPAIAALRAAPYRAPGADGPLHLLVIGGSQGATILNEAVPDAIERLPESQRHRLHIAQQVRGNGLEEIAARYAACGVTADLRSFFDDMPEQLAKAHLVIARAGASTIAELSIAGRPAILVPYPFAADDHQAANARSLSMAGGAWLLAQSNLSGPHLAERLETLLSAPETLTNAASAARSFGQERAAERLAAVVFSATGLVPDQNDSAPQTREEDAA</sequence>
<gene>
    <name evidence="10" type="primary">murG</name>
    <name evidence="13" type="ORF">FHR98_001118</name>
</gene>
<accession>A0A839STW7</accession>
<dbReference type="Pfam" id="PF04101">
    <property type="entry name" value="Glyco_tran_28_C"/>
    <property type="match status" value="1"/>
</dbReference>
<dbReference type="Gene3D" id="3.40.50.2000">
    <property type="entry name" value="Glycogen Phosphorylase B"/>
    <property type="match status" value="2"/>
</dbReference>
<dbReference type="EC" id="2.4.1.227" evidence="10"/>
<dbReference type="SUPFAM" id="SSF53756">
    <property type="entry name" value="UDP-Glycosyltransferase/glycogen phosphorylase"/>
    <property type="match status" value="1"/>
</dbReference>
<comment type="function">
    <text evidence="10">Cell wall formation. Catalyzes the transfer of a GlcNAc subunit on undecaprenyl-pyrophosphoryl-MurNAc-pentapeptide (lipid intermediate I) to form undecaprenyl-pyrophosphoryl-MurNAc-(pentapeptide)GlcNAc (lipid intermediate II).</text>
</comment>
<dbReference type="PANTHER" id="PTHR21015:SF22">
    <property type="entry name" value="GLYCOSYLTRANSFERASE"/>
    <property type="match status" value="1"/>
</dbReference>
<evidence type="ECO:0000256" key="2">
    <source>
        <dbReference type="ARBA" id="ARBA00022618"/>
    </source>
</evidence>
<comment type="pathway">
    <text evidence="10">Cell wall biogenesis; peptidoglycan biosynthesis.</text>
</comment>
<evidence type="ECO:0000256" key="3">
    <source>
        <dbReference type="ARBA" id="ARBA00022676"/>
    </source>
</evidence>
<dbReference type="NCBIfam" id="TIGR01133">
    <property type="entry name" value="murG"/>
    <property type="match status" value="1"/>
</dbReference>
<dbReference type="Pfam" id="PF03033">
    <property type="entry name" value="Glyco_transf_28"/>
    <property type="match status" value="1"/>
</dbReference>
<evidence type="ECO:0000256" key="4">
    <source>
        <dbReference type="ARBA" id="ARBA00022679"/>
    </source>
</evidence>
<evidence type="ECO:0000256" key="7">
    <source>
        <dbReference type="ARBA" id="ARBA00023136"/>
    </source>
</evidence>
<evidence type="ECO:0000313" key="14">
    <source>
        <dbReference type="Proteomes" id="UP000581135"/>
    </source>
</evidence>
<evidence type="ECO:0000256" key="5">
    <source>
        <dbReference type="ARBA" id="ARBA00022960"/>
    </source>
</evidence>
<feature type="binding site" evidence="10">
    <location>
        <position position="171"/>
    </location>
    <ligand>
        <name>UDP-N-acetyl-alpha-D-glucosamine</name>
        <dbReference type="ChEBI" id="CHEBI:57705"/>
    </ligand>
</feature>
<feature type="domain" description="Glycosyltransferase family 28 N-terminal" evidence="11">
    <location>
        <begin position="10"/>
        <end position="146"/>
    </location>
</feature>
<evidence type="ECO:0000313" key="13">
    <source>
        <dbReference type="EMBL" id="MBB3064846.1"/>
    </source>
</evidence>
<organism evidence="13 14">
    <name type="scientific">Limibacillus halophilus</name>
    <dbReference type="NCBI Taxonomy" id="1579333"/>
    <lineage>
        <taxon>Bacteria</taxon>
        <taxon>Pseudomonadati</taxon>
        <taxon>Pseudomonadota</taxon>
        <taxon>Alphaproteobacteria</taxon>
        <taxon>Rhodospirillales</taxon>
        <taxon>Rhodovibrionaceae</taxon>
        <taxon>Limibacillus</taxon>
    </lineage>
</organism>
<dbReference type="HAMAP" id="MF_00033">
    <property type="entry name" value="MurG"/>
    <property type="match status" value="1"/>
</dbReference>
<keyword evidence="4 10" id="KW-0808">Transferase</keyword>
<keyword evidence="7 10" id="KW-0472">Membrane</keyword>
<dbReference type="InterPro" id="IPR007235">
    <property type="entry name" value="Glyco_trans_28_C"/>
</dbReference>
<feature type="binding site" evidence="10">
    <location>
        <position position="128"/>
    </location>
    <ligand>
        <name>UDP-N-acetyl-alpha-D-glucosamine</name>
        <dbReference type="ChEBI" id="CHEBI:57705"/>
    </ligand>
</feature>
<comment type="subcellular location">
    <subcellularLocation>
        <location evidence="10">Cell membrane</location>
        <topology evidence="10">Peripheral membrane protein</topology>
        <orientation evidence="10">Cytoplasmic side</orientation>
    </subcellularLocation>
</comment>
<evidence type="ECO:0000256" key="6">
    <source>
        <dbReference type="ARBA" id="ARBA00022984"/>
    </source>
</evidence>
<dbReference type="PANTHER" id="PTHR21015">
    <property type="entry name" value="UDP-N-ACETYLGLUCOSAMINE--N-ACETYLMURAMYL-(PENTAPEPTIDE) PYROPHOSPHORYL-UNDECAPRENOL N-ACETYLGLUCOSAMINE TRANSFERASE 1"/>
    <property type="match status" value="1"/>
</dbReference>
<feature type="domain" description="Glycosyl transferase family 28 C-terminal" evidence="12">
    <location>
        <begin position="193"/>
        <end position="358"/>
    </location>
</feature>
<proteinExistence type="inferred from homology"/>
<dbReference type="AlphaFoldDB" id="A0A839STW7"/>
<dbReference type="Proteomes" id="UP000581135">
    <property type="component" value="Unassembled WGS sequence"/>
</dbReference>
<dbReference type="GO" id="GO:0050511">
    <property type="term" value="F:undecaprenyldiphospho-muramoylpentapeptide beta-N-acetylglucosaminyltransferase activity"/>
    <property type="evidence" value="ECO:0007669"/>
    <property type="project" value="UniProtKB-UniRule"/>
</dbReference>
<keyword evidence="1 10" id="KW-1003">Cell membrane</keyword>
<keyword evidence="8 10" id="KW-0131">Cell cycle</keyword>
<comment type="caution">
    <text evidence="13">The sequence shown here is derived from an EMBL/GenBank/DDBJ whole genome shotgun (WGS) entry which is preliminary data.</text>
</comment>
<reference evidence="13 14" key="1">
    <citation type="submission" date="2020-08" db="EMBL/GenBank/DDBJ databases">
        <title>Genomic Encyclopedia of Type Strains, Phase III (KMG-III): the genomes of soil and plant-associated and newly described type strains.</title>
        <authorList>
            <person name="Whitman W."/>
        </authorList>
    </citation>
    <scope>NUCLEOTIDE SEQUENCE [LARGE SCALE GENOMIC DNA]</scope>
    <source>
        <strain evidence="13 14">CECT 8803</strain>
    </source>
</reference>